<dbReference type="GO" id="GO:0002098">
    <property type="term" value="P:tRNA wobble uridine modification"/>
    <property type="evidence" value="ECO:0007669"/>
    <property type="project" value="InterPro"/>
</dbReference>
<dbReference type="AlphaFoldDB" id="W3VPE5"/>
<dbReference type="OrthoDB" id="9995306at2759"/>
<dbReference type="EMBL" id="AWNI01000008">
    <property type="protein sequence ID" value="ETS63424.1"/>
    <property type="molecule type" value="Genomic_DNA"/>
</dbReference>
<organism evidence="3 4">
    <name type="scientific">Moesziomyces aphidis</name>
    <name type="common">Pseudozyma aphidis</name>
    <dbReference type="NCBI Taxonomy" id="84754"/>
    <lineage>
        <taxon>Eukaryota</taxon>
        <taxon>Fungi</taxon>
        <taxon>Dikarya</taxon>
        <taxon>Basidiomycota</taxon>
        <taxon>Ustilaginomycotina</taxon>
        <taxon>Ustilaginomycetes</taxon>
        <taxon>Ustilaginales</taxon>
        <taxon>Ustilaginaceae</taxon>
        <taxon>Moesziomyces</taxon>
    </lineage>
</organism>
<accession>W3VPE5</accession>
<dbReference type="PANTHER" id="PTHR16184:SF6">
    <property type="entry name" value="ELONGATOR COMPLEX PROTEIN 6"/>
    <property type="match status" value="1"/>
</dbReference>
<gene>
    <name evidence="3" type="ORF">PaG_01707</name>
</gene>
<name>W3VPE5_MOEAP</name>
<dbReference type="Gene3D" id="3.40.50.300">
    <property type="entry name" value="P-loop containing nucleotide triphosphate hydrolases"/>
    <property type="match status" value="1"/>
</dbReference>
<dbReference type="Proteomes" id="UP000019462">
    <property type="component" value="Unassembled WGS sequence"/>
</dbReference>
<reference evidence="3 4" key="1">
    <citation type="journal article" date="2014" name="Genome Announc.">
        <title>Genome sequence of the basidiomycetous fungus Pseudozyma aphidis DSM70725, an efficient producer of biosurfactant mannosylerythritol lipids.</title>
        <authorList>
            <person name="Lorenz S."/>
            <person name="Guenther M."/>
            <person name="Grumaz C."/>
            <person name="Rupp S."/>
            <person name="Zibek S."/>
            <person name="Sohn K."/>
        </authorList>
    </citation>
    <scope>NUCLEOTIDE SEQUENCE [LARGE SCALE GENOMIC DNA]</scope>
    <source>
        <strain evidence="4">ATCC 32657 / CBS 517.83 / DSM 70725 / JCM 10318 / NBRC 10182 / NRRL Y-7954 / St-0401</strain>
    </source>
</reference>
<comment type="caution">
    <text evidence="3">The sequence shown here is derived from an EMBL/GenBank/DDBJ whole genome shotgun (WGS) entry which is preliminary data.</text>
</comment>
<proteinExistence type="inferred from homology"/>
<sequence>MAVRVSDRWLEPFGDIFFHLADWNPNRKHHRGRIGVPPPSGLSRAAGPFLEKSARLPSHDLPATIMPNLDSLLSFPTPGAGSSSGSTRTPIPPRSSHILVTDTTDAPALFVLMHFLRASHAHNKTLRLGTDAANSKGKAKARTKLIWLGCTSEGIVHLKNVARKSGVHLDEETAQGTFKFIDAAAEVYDAPGIESSAAALSLQGDTSRAHKGFKRIYDQVARELSSASDGDNQLSQSGWASRNIIVVDDLTALAWGADSIDTQEYPANVGQKTSQWLGALTALATKNDASVVTLMHADATSCSKHGASDPVDECLLSSLLQTADVWVEVKELASGRARDCHGEITVHPLVRPSLAQTLASSASHAEQHRDVPPLQAFAVETPCPTRAKAVLYRIAPDGQSAALGGATTGSNTGRVQVWPRGTGRGFL</sequence>
<comment type="similarity">
    <text evidence="2">Belongs to the ELP6 family.</text>
</comment>
<dbReference type="Pfam" id="PF09807">
    <property type="entry name" value="ELP6"/>
    <property type="match status" value="1"/>
</dbReference>
<dbReference type="GO" id="GO:0033588">
    <property type="term" value="C:elongator holoenzyme complex"/>
    <property type="evidence" value="ECO:0007669"/>
    <property type="project" value="InterPro"/>
</dbReference>
<protein>
    <submittedName>
        <fullName evidence="3">Uncharacterized protein</fullName>
    </submittedName>
</protein>
<dbReference type="PANTHER" id="PTHR16184">
    <property type="entry name" value="ELONGATOR COMPLEX PROTEIN 6"/>
    <property type="match status" value="1"/>
</dbReference>
<evidence type="ECO:0000256" key="1">
    <source>
        <dbReference type="ARBA" id="ARBA00005043"/>
    </source>
</evidence>
<keyword evidence="4" id="KW-1185">Reference proteome</keyword>
<evidence type="ECO:0000313" key="3">
    <source>
        <dbReference type="EMBL" id="ETS63424.1"/>
    </source>
</evidence>
<dbReference type="InterPro" id="IPR027417">
    <property type="entry name" value="P-loop_NTPase"/>
</dbReference>
<evidence type="ECO:0000313" key="4">
    <source>
        <dbReference type="Proteomes" id="UP000019462"/>
    </source>
</evidence>
<dbReference type="UniPathway" id="UPA00988"/>
<dbReference type="InterPro" id="IPR018627">
    <property type="entry name" value="ELP6"/>
</dbReference>
<dbReference type="HOGENOM" id="CLU_742262_0_0_1"/>
<comment type="pathway">
    <text evidence="1">tRNA modification; 5-methoxycarbonylmethyl-2-thiouridine-tRNA biosynthesis.</text>
</comment>
<evidence type="ECO:0000256" key="2">
    <source>
        <dbReference type="ARBA" id="ARBA00008837"/>
    </source>
</evidence>